<dbReference type="OrthoDB" id="447037at2759"/>
<dbReference type="Gene3D" id="1.25.40.380">
    <property type="entry name" value="Protein of unknown function DUF1810"/>
    <property type="match status" value="1"/>
</dbReference>
<name>A0A420YG28_9PEZI</name>
<dbReference type="AlphaFoldDB" id="A0A420YG28"/>
<evidence type="ECO:0000313" key="3">
    <source>
        <dbReference type="Proteomes" id="UP000275385"/>
    </source>
</evidence>
<evidence type="ECO:0008006" key="4">
    <source>
        <dbReference type="Google" id="ProtNLM"/>
    </source>
</evidence>
<comment type="caution">
    <text evidence="2">The sequence shown here is derived from an EMBL/GenBank/DDBJ whole genome shotgun (WGS) entry which is preliminary data.</text>
</comment>
<gene>
    <name evidence="2" type="ORF">DL546_002310</name>
</gene>
<dbReference type="Pfam" id="PF08837">
    <property type="entry name" value="DUF1810"/>
    <property type="match status" value="1"/>
</dbReference>
<reference evidence="2 3" key="1">
    <citation type="submission" date="2018-08" db="EMBL/GenBank/DDBJ databases">
        <title>Draft genome of the lignicolous fungus Coniochaeta pulveracea.</title>
        <authorList>
            <person name="Borstlap C.J."/>
            <person name="De Witt R.N."/>
            <person name="Botha A."/>
            <person name="Volschenk H."/>
        </authorList>
    </citation>
    <scope>NUCLEOTIDE SEQUENCE [LARGE SCALE GENOMIC DNA]</scope>
    <source>
        <strain evidence="2 3">CAB683</strain>
    </source>
</reference>
<accession>A0A420YG28</accession>
<dbReference type="InterPro" id="IPR014937">
    <property type="entry name" value="DUF1810"/>
</dbReference>
<dbReference type="EMBL" id="QVQW01000012">
    <property type="protein sequence ID" value="RKU46730.1"/>
    <property type="molecule type" value="Genomic_DNA"/>
</dbReference>
<feature type="compositionally biased region" description="Polar residues" evidence="1">
    <location>
        <begin position="24"/>
        <end position="35"/>
    </location>
</feature>
<sequence length="199" mass="22912">MPRLPNGTSRSTRGTLHDFFPRLASTTSTKPSNPGSKADSDRHDLSRFLAAQDRGHVYQRASRELQQGEKRSHWMWFIFPQVEGLAYSSMSQHFAIKSWDEAIEYSRHPVLGERLRRASETVLNSREKDVEVLMGGEVDAQKLRSCMTLFAVVARHFRKGEESGPSEEVFERVLEKYFDGELDDRTLDVVRDQWRIPVA</sequence>
<evidence type="ECO:0000256" key="1">
    <source>
        <dbReference type="SAM" id="MobiDB-lite"/>
    </source>
</evidence>
<keyword evidence="3" id="KW-1185">Reference proteome</keyword>
<evidence type="ECO:0000313" key="2">
    <source>
        <dbReference type="EMBL" id="RKU46730.1"/>
    </source>
</evidence>
<proteinExistence type="predicted"/>
<dbReference type="InterPro" id="IPR036287">
    <property type="entry name" value="Rv1873-like_sf"/>
</dbReference>
<dbReference type="Proteomes" id="UP000275385">
    <property type="component" value="Unassembled WGS sequence"/>
</dbReference>
<feature type="region of interest" description="Disordered" evidence="1">
    <location>
        <begin position="1"/>
        <end position="42"/>
    </location>
</feature>
<protein>
    <recommendedName>
        <fullName evidence="4">Calpastatin</fullName>
    </recommendedName>
</protein>
<organism evidence="2 3">
    <name type="scientific">Coniochaeta pulveracea</name>
    <dbReference type="NCBI Taxonomy" id="177199"/>
    <lineage>
        <taxon>Eukaryota</taxon>
        <taxon>Fungi</taxon>
        <taxon>Dikarya</taxon>
        <taxon>Ascomycota</taxon>
        <taxon>Pezizomycotina</taxon>
        <taxon>Sordariomycetes</taxon>
        <taxon>Sordariomycetidae</taxon>
        <taxon>Coniochaetales</taxon>
        <taxon>Coniochaetaceae</taxon>
        <taxon>Coniochaeta</taxon>
    </lineage>
</organism>
<feature type="compositionally biased region" description="Polar residues" evidence="1">
    <location>
        <begin position="1"/>
        <end position="14"/>
    </location>
</feature>
<dbReference type="SUPFAM" id="SSF140736">
    <property type="entry name" value="Rv1873-like"/>
    <property type="match status" value="1"/>
</dbReference>